<evidence type="ECO:0000313" key="2">
    <source>
        <dbReference type="Proteomes" id="UP000001194"/>
    </source>
</evidence>
<keyword evidence="2" id="KW-1185">Reference proteome</keyword>
<sequence>MRTHPTGLIGFECQIYLIDPQGRYYSIYEGIASFEKTEPDLQCEVIVEYLADNPEQFYLQSWEGTYFEYFGSGVLIASFNKSIIPNAILFTLLDVAGIKDTFVFCTPYGVFIVPQLKSDPNFADSKILVVTAQSDLVWIKVSEPVLYAVITSINYNTDPSETSITKLQPEIALSTMVHNDSSSDTITQNLTYSYLVSDVSTWTTTIGGSLSTRISGKVEIPFLAETGVETTYTVNTSYTWGGSTTHAKTVTSSSAIAIPPMKKVVATILIKKSIIDIPFTYTKSIWYRSGRYEEVMKSGVYHNIELWGVDVQVDDWHKIEISKTGE</sequence>
<accession>B0DHY1</accession>
<dbReference type="KEGG" id="lbc:LACBIDRAFT_329415"/>
<dbReference type="EMBL" id="DS547111">
    <property type="protein sequence ID" value="EDR05809.1"/>
    <property type="molecule type" value="Genomic_DNA"/>
</dbReference>
<dbReference type="RefSeq" id="XP_001883485.1">
    <property type="nucleotide sequence ID" value="XM_001883450.1"/>
</dbReference>
<protein>
    <submittedName>
        <fullName evidence="1">Predicted protein</fullName>
    </submittedName>
</protein>
<dbReference type="InterPro" id="IPR004991">
    <property type="entry name" value="Aerolysin-like"/>
</dbReference>
<organism evidence="2">
    <name type="scientific">Laccaria bicolor (strain S238N-H82 / ATCC MYA-4686)</name>
    <name type="common">Bicoloured deceiver</name>
    <name type="synonym">Laccaria laccata var. bicolor</name>
    <dbReference type="NCBI Taxonomy" id="486041"/>
    <lineage>
        <taxon>Eukaryota</taxon>
        <taxon>Fungi</taxon>
        <taxon>Dikarya</taxon>
        <taxon>Basidiomycota</taxon>
        <taxon>Agaricomycotina</taxon>
        <taxon>Agaricomycetes</taxon>
        <taxon>Agaricomycetidae</taxon>
        <taxon>Agaricales</taxon>
        <taxon>Agaricineae</taxon>
        <taxon>Hydnangiaceae</taxon>
        <taxon>Laccaria</taxon>
    </lineage>
</organism>
<dbReference type="InterPro" id="IPR053237">
    <property type="entry name" value="Natterin_C"/>
</dbReference>
<dbReference type="InParanoid" id="B0DHY1"/>
<dbReference type="OrthoDB" id="1904422at2759"/>
<dbReference type="GeneID" id="6079222"/>
<dbReference type="PANTHER" id="PTHR39244:SF5">
    <property type="entry name" value="NATTERIN-3-LIKE"/>
    <property type="match status" value="1"/>
</dbReference>
<dbReference type="Pfam" id="PF03318">
    <property type="entry name" value="ETX_MTX2"/>
    <property type="match status" value="1"/>
</dbReference>
<dbReference type="Gene3D" id="2.170.15.10">
    <property type="entry name" value="Proaerolysin, chain A, domain 3"/>
    <property type="match status" value="1"/>
</dbReference>
<dbReference type="AlphaFoldDB" id="B0DHY1"/>
<gene>
    <name evidence="1" type="ORF">LACBIDRAFT_329415</name>
</gene>
<dbReference type="PANTHER" id="PTHR39244">
    <property type="entry name" value="NATTERIN-4"/>
    <property type="match status" value="1"/>
</dbReference>
<evidence type="ECO:0000313" key="1">
    <source>
        <dbReference type="EMBL" id="EDR05809.1"/>
    </source>
</evidence>
<dbReference type="Proteomes" id="UP000001194">
    <property type="component" value="Unassembled WGS sequence"/>
</dbReference>
<dbReference type="SUPFAM" id="SSF56973">
    <property type="entry name" value="Aerolisin/ETX pore-forming domain"/>
    <property type="match status" value="1"/>
</dbReference>
<name>B0DHY1_LACBS</name>
<reference evidence="1 2" key="1">
    <citation type="journal article" date="2008" name="Nature">
        <title>The genome of Laccaria bicolor provides insights into mycorrhizal symbiosis.</title>
        <authorList>
            <person name="Martin F."/>
            <person name="Aerts A."/>
            <person name="Ahren D."/>
            <person name="Brun A."/>
            <person name="Danchin E.G.J."/>
            <person name="Duchaussoy F."/>
            <person name="Gibon J."/>
            <person name="Kohler A."/>
            <person name="Lindquist E."/>
            <person name="Pereda V."/>
            <person name="Salamov A."/>
            <person name="Shapiro H.J."/>
            <person name="Wuyts J."/>
            <person name="Blaudez D."/>
            <person name="Buee M."/>
            <person name="Brokstein P."/>
            <person name="Canbaeck B."/>
            <person name="Cohen D."/>
            <person name="Courty P.E."/>
            <person name="Coutinho P.M."/>
            <person name="Delaruelle C."/>
            <person name="Detter J.C."/>
            <person name="Deveau A."/>
            <person name="DiFazio S."/>
            <person name="Duplessis S."/>
            <person name="Fraissinet-Tachet L."/>
            <person name="Lucic E."/>
            <person name="Frey-Klett P."/>
            <person name="Fourrey C."/>
            <person name="Feussner I."/>
            <person name="Gay G."/>
            <person name="Grimwood J."/>
            <person name="Hoegger P.J."/>
            <person name="Jain P."/>
            <person name="Kilaru S."/>
            <person name="Labbe J."/>
            <person name="Lin Y.C."/>
            <person name="Legue V."/>
            <person name="Le Tacon F."/>
            <person name="Marmeisse R."/>
            <person name="Melayah D."/>
            <person name="Montanini B."/>
            <person name="Muratet M."/>
            <person name="Nehls U."/>
            <person name="Niculita-Hirzel H."/>
            <person name="Oudot-Le Secq M.P."/>
            <person name="Peter M."/>
            <person name="Quesneville H."/>
            <person name="Rajashekar B."/>
            <person name="Reich M."/>
            <person name="Rouhier N."/>
            <person name="Schmutz J."/>
            <person name="Yin T."/>
            <person name="Chalot M."/>
            <person name="Henrissat B."/>
            <person name="Kuees U."/>
            <person name="Lucas S."/>
            <person name="Van de Peer Y."/>
            <person name="Podila G.K."/>
            <person name="Polle A."/>
            <person name="Pukkila P.J."/>
            <person name="Richardson P.M."/>
            <person name="Rouze P."/>
            <person name="Sanders I.R."/>
            <person name="Stajich J.E."/>
            <person name="Tunlid A."/>
            <person name="Tuskan G."/>
            <person name="Grigoriev I.V."/>
        </authorList>
    </citation>
    <scope>NUCLEOTIDE SEQUENCE [LARGE SCALE GENOMIC DNA]</scope>
    <source>
        <strain evidence="2">S238N-H82 / ATCC MYA-4686</strain>
    </source>
</reference>
<proteinExistence type="predicted"/>
<dbReference type="HOGENOM" id="CLU_885856_0_0_1"/>